<reference evidence="2" key="1">
    <citation type="submission" date="2017-06" db="EMBL/GenBank/DDBJ databases">
        <authorList>
            <person name="Varghese N."/>
            <person name="Submissions S."/>
        </authorList>
    </citation>
    <scope>NUCLEOTIDE SEQUENCE [LARGE SCALE GENOMIC DNA]</scope>
    <source>
        <strain evidence="2">DSM 28041</strain>
    </source>
</reference>
<evidence type="ECO:0000313" key="1">
    <source>
        <dbReference type="EMBL" id="SNR73705.1"/>
    </source>
</evidence>
<dbReference type="EMBL" id="FZNS01000006">
    <property type="protein sequence ID" value="SNR73705.1"/>
    <property type="molecule type" value="Genomic_DNA"/>
</dbReference>
<dbReference type="Proteomes" id="UP000198310">
    <property type="component" value="Unassembled WGS sequence"/>
</dbReference>
<dbReference type="SUPFAM" id="SSF49464">
    <property type="entry name" value="Carboxypeptidase regulatory domain-like"/>
    <property type="match status" value="1"/>
</dbReference>
<dbReference type="Gene3D" id="2.60.40.1120">
    <property type="entry name" value="Carboxypeptidase-like, regulatory domain"/>
    <property type="match status" value="1"/>
</dbReference>
<dbReference type="InterPro" id="IPR008969">
    <property type="entry name" value="CarboxyPept-like_regulatory"/>
</dbReference>
<dbReference type="RefSeq" id="WP_089333190.1">
    <property type="nucleotide sequence ID" value="NZ_FZNS01000006.1"/>
</dbReference>
<name>A0A238YRD5_9BACT</name>
<gene>
    <name evidence="1" type="ORF">SAMN06269173_10633</name>
</gene>
<proteinExistence type="predicted"/>
<accession>A0A238YRD5</accession>
<dbReference type="AlphaFoldDB" id="A0A238YRD5"/>
<evidence type="ECO:0000313" key="2">
    <source>
        <dbReference type="Proteomes" id="UP000198310"/>
    </source>
</evidence>
<organism evidence="1 2">
    <name type="scientific">Hymenobacter mucosus</name>
    <dbReference type="NCBI Taxonomy" id="1411120"/>
    <lineage>
        <taxon>Bacteria</taxon>
        <taxon>Pseudomonadati</taxon>
        <taxon>Bacteroidota</taxon>
        <taxon>Cytophagia</taxon>
        <taxon>Cytophagales</taxon>
        <taxon>Hymenobacteraceae</taxon>
        <taxon>Hymenobacter</taxon>
    </lineage>
</organism>
<keyword evidence="2" id="KW-1185">Reference proteome</keyword>
<sequence length="259" mass="27958">MLRRPSLSIPQPCQENWQAMTPTAQGRHCAACTKVVIDFTSMSDAEIVAYLGRSAGASCGRFHSSQLNRALTAPLPEPCAAGRKRWLALVAFLGIGTLATPVVQAQLPQPVLTEHPYPVTMGLVATRPTTGPGVPPAPVVRGVVLEAVGRVPLPGVIVTIAETTVGVSTNDDGTFELVLPATFRQSKSVLLYISSVGYESQYLQVNPQDTATQRIVLASGSRMLGEVVLIDGRYATPWYSPRGLWNRITRPFRQKQKLN</sequence>
<dbReference type="Pfam" id="PF13715">
    <property type="entry name" value="CarbopepD_reg_2"/>
    <property type="match status" value="1"/>
</dbReference>
<protein>
    <submittedName>
        <fullName evidence="1">CarboxypepD_reg-like domain-containing protein</fullName>
    </submittedName>
</protein>